<keyword evidence="9" id="KW-1185">Reference proteome</keyword>
<feature type="compositionally biased region" description="Basic and acidic residues" evidence="6">
    <location>
        <begin position="218"/>
        <end position="230"/>
    </location>
</feature>
<evidence type="ECO:0000256" key="3">
    <source>
        <dbReference type="ARBA" id="ARBA00023015"/>
    </source>
</evidence>
<accession>A0AAN7PYT3</accession>
<evidence type="ECO:0000313" key="9">
    <source>
        <dbReference type="Proteomes" id="UP001353858"/>
    </source>
</evidence>
<evidence type="ECO:0000313" key="8">
    <source>
        <dbReference type="EMBL" id="KAK4872750.1"/>
    </source>
</evidence>
<evidence type="ECO:0000256" key="2">
    <source>
        <dbReference type="ARBA" id="ARBA00016807"/>
    </source>
</evidence>
<dbReference type="Pfam" id="PF13873">
    <property type="entry name" value="Myb_DNA-bind_5"/>
    <property type="match status" value="1"/>
</dbReference>
<gene>
    <name evidence="8" type="ORF">RN001_014779</name>
</gene>
<dbReference type="InterPro" id="IPR028002">
    <property type="entry name" value="Myb_DNA-bind_5"/>
</dbReference>
<organism evidence="8 9">
    <name type="scientific">Aquatica leii</name>
    <dbReference type="NCBI Taxonomy" id="1421715"/>
    <lineage>
        <taxon>Eukaryota</taxon>
        <taxon>Metazoa</taxon>
        <taxon>Ecdysozoa</taxon>
        <taxon>Arthropoda</taxon>
        <taxon>Hexapoda</taxon>
        <taxon>Insecta</taxon>
        <taxon>Pterygota</taxon>
        <taxon>Neoptera</taxon>
        <taxon>Endopterygota</taxon>
        <taxon>Coleoptera</taxon>
        <taxon>Polyphaga</taxon>
        <taxon>Elateriformia</taxon>
        <taxon>Elateroidea</taxon>
        <taxon>Lampyridae</taxon>
        <taxon>Luciolinae</taxon>
        <taxon>Aquatica</taxon>
    </lineage>
</organism>
<keyword evidence="3" id="KW-0805">Transcription regulation</keyword>
<comment type="caution">
    <text evidence="8">The sequence shown here is derived from an EMBL/GenBank/DDBJ whole genome shotgun (WGS) entry which is preliminary data.</text>
</comment>
<reference evidence="9" key="1">
    <citation type="submission" date="2023-01" db="EMBL/GenBank/DDBJ databases">
        <title>Key to firefly adult light organ development and bioluminescence: homeobox transcription factors regulate luciferase expression and transportation to peroxisome.</title>
        <authorList>
            <person name="Fu X."/>
        </authorList>
    </citation>
    <scope>NUCLEOTIDE SEQUENCE [LARGE SCALE GENOMIC DNA]</scope>
</reference>
<evidence type="ECO:0000256" key="1">
    <source>
        <dbReference type="ARBA" id="ARBA00011764"/>
    </source>
</evidence>
<comment type="function">
    <text evidence="5">Involved in transvection phenomena (= synapsis-dependent gene expression), where the synaptic pairing of chromosomes carrying genes with which zeste interacts influences the expression of these genes. Zeste binds to DNA and stimulates transcription from a nearby promoter.</text>
</comment>
<dbReference type="PANTHER" id="PTHR21411:SF0">
    <property type="entry name" value="REGULATORY PROTEIN ZESTE"/>
    <property type="match status" value="1"/>
</dbReference>
<evidence type="ECO:0000259" key="7">
    <source>
        <dbReference type="Pfam" id="PF13873"/>
    </source>
</evidence>
<dbReference type="PANTHER" id="PTHR21411">
    <property type="entry name" value="APONTIC"/>
    <property type="match status" value="1"/>
</dbReference>
<sequence>MNSDKKVREPNFSSSEKMHLMNIIANKYALILEDKKTDRASTSEKLKAWQVVEEEFNASSTSTTYRDATCLKKCYENRKKELRKSIAQERREILLTGGGPPAKIKRDDTDDVLMSILNKKTLVGLNNRFDDDADQSLIAIINEPVQDAVFEYAYESDEGEKREPLSKNVTPAERQNNSQITLKRPDNCIPSASKDWNKYTPTEFQTPINPALGFTESVSEKDVSKDDKTPKKSISRRRPTTIVKSMTSSDIAKKYDLLLDKRLQLIDIELAHVQARNALITKKLNLEIQLLENQLSK</sequence>
<name>A0AAN7PYT3_9COLE</name>
<feature type="region of interest" description="Disordered" evidence="6">
    <location>
        <begin position="156"/>
        <end position="194"/>
    </location>
</feature>
<dbReference type="AlphaFoldDB" id="A0AAN7PYT3"/>
<keyword evidence="4" id="KW-0804">Transcription</keyword>
<feature type="region of interest" description="Disordered" evidence="6">
    <location>
        <begin position="216"/>
        <end position="239"/>
    </location>
</feature>
<evidence type="ECO:0000256" key="6">
    <source>
        <dbReference type="SAM" id="MobiDB-lite"/>
    </source>
</evidence>
<comment type="subunit">
    <text evidence="1">Self-associates forming complexes of several hundred monomers.</text>
</comment>
<dbReference type="EMBL" id="JARPUR010000007">
    <property type="protein sequence ID" value="KAK4872750.1"/>
    <property type="molecule type" value="Genomic_DNA"/>
</dbReference>
<proteinExistence type="predicted"/>
<dbReference type="Proteomes" id="UP001353858">
    <property type="component" value="Unassembled WGS sequence"/>
</dbReference>
<evidence type="ECO:0000256" key="5">
    <source>
        <dbReference type="ARBA" id="ARBA00025466"/>
    </source>
</evidence>
<feature type="domain" description="Myb/SANT-like DNA-binding" evidence="7">
    <location>
        <begin position="8"/>
        <end position="88"/>
    </location>
</feature>
<evidence type="ECO:0000256" key="4">
    <source>
        <dbReference type="ARBA" id="ARBA00023163"/>
    </source>
</evidence>
<feature type="compositionally biased region" description="Polar residues" evidence="6">
    <location>
        <begin position="167"/>
        <end position="181"/>
    </location>
</feature>
<protein>
    <recommendedName>
        <fullName evidence="2">Regulatory protein zeste</fullName>
    </recommendedName>
</protein>